<dbReference type="eggNOG" id="COG2067">
    <property type="taxonomic scope" value="Bacteria"/>
</dbReference>
<keyword evidence="3" id="KW-1185">Reference proteome</keyword>
<dbReference type="RefSeq" id="WP_013685824.1">
    <property type="nucleotide sequence ID" value="NC_015321.1"/>
</dbReference>
<evidence type="ECO:0000313" key="2">
    <source>
        <dbReference type="EMBL" id="AEA43052.1"/>
    </source>
</evidence>
<name>F2I9Q6_FLUTR</name>
<reference evidence="3" key="2">
    <citation type="submission" date="2011-02" db="EMBL/GenBank/DDBJ databases">
        <title>The complete genome of Fluviicola taffensis DSM 16823.</title>
        <authorList>
            <consortium name="US DOE Joint Genome Institute (JGI-PGF)"/>
            <person name="Lucas S."/>
            <person name="Copeland A."/>
            <person name="Lapidus A."/>
            <person name="Bruce D."/>
            <person name="Goodwin L."/>
            <person name="Pitluck S."/>
            <person name="Kyrpides N."/>
            <person name="Mavromatis K."/>
            <person name="Ivanova N."/>
            <person name="Mikhailova N."/>
            <person name="Pagani I."/>
            <person name="Chertkov O."/>
            <person name="Detter J.C."/>
            <person name="Han C."/>
            <person name="Tapia R."/>
            <person name="Land M."/>
            <person name="Hauser L."/>
            <person name="Markowitz V."/>
            <person name="Cheng J.-F."/>
            <person name="Hugenholtz P."/>
            <person name="Woyke T."/>
            <person name="Wu D."/>
            <person name="Tindall B."/>
            <person name="Pomrenke H.G."/>
            <person name="Brambilla E."/>
            <person name="Klenk H.-P."/>
            <person name="Eisen J.A."/>
        </authorList>
    </citation>
    <scope>NUCLEOTIDE SEQUENCE [LARGE SCALE GENOMIC DNA]</scope>
    <source>
        <strain evidence="3">DSM 16823 / RW262 / RW262</strain>
    </source>
</reference>
<dbReference type="SUPFAM" id="SSF56935">
    <property type="entry name" value="Porins"/>
    <property type="match status" value="1"/>
</dbReference>
<organism evidence="2 3">
    <name type="scientific">Fluviicola taffensis (strain DSM 16823 / NCIMB 13979 / RW262)</name>
    <dbReference type="NCBI Taxonomy" id="755732"/>
    <lineage>
        <taxon>Bacteria</taxon>
        <taxon>Pseudomonadati</taxon>
        <taxon>Bacteroidota</taxon>
        <taxon>Flavobacteriia</taxon>
        <taxon>Flavobacteriales</taxon>
        <taxon>Crocinitomicaceae</taxon>
        <taxon>Fluviicola</taxon>
    </lineage>
</organism>
<dbReference type="EMBL" id="CP002542">
    <property type="protein sequence ID" value="AEA43052.1"/>
    <property type="molecule type" value="Genomic_DNA"/>
</dbReference>
<dbReference type="Proteomes" id="UP000007463">
    <property type="component" value="Chromosome"/>
</dbReference>
<dbReference type="OrthoDB" id="974466at2"/>
<sequence precursor="true">MKAKNALTLLFVSFLSLYSNGQDYHYWTDQFGIKATALGGAAISGLDDHSMVYYNAAAMTLVKNPSLSFSINAYQYRTFKQKDALGPNQNLESSDFSTIPNMMTGIFTPKKFPKWHLGYSVLSKNGFNNKLDLFHSGRYDVIDLPGEENFVSSFAQEIHNGEYWAGIGISYDATPHLSFGLTHMGVYKSTKYYNNYSISVLPADTSSSEVTQFNSTISFNYWNVKAIFKPSILLHYPKFRVGFVATLPSLNILGKGNFFREISTLNMDDVLPFDLTVTSRATKSKVKHRNPTSFSLGVSAQLGQKLWVHLTAETFLKQSYYLIHKDPTNAQHYPDFINDSLITVIFGNQKFLSYGEEYKAVTNFGLGIDIQATEQLGIQLGGRTDFNYNTFSNYEFARQIIQITSYDRLISSIGGNLTLKSGKRIALAFEFGFAIPKTTDYLVDFTTPNESRNGLTGDPGTGVKTSAYSYRVMFELTLGKLGK</sequence>
<evidence type="ECO:0000313" key="3">
    <source>
        <dbReference type="Proteomes" id="UP000007463"/>
    </source>
</evidence>
<proteinExistence type="predicted"/>
<protein>
    <recommendedName>
        <fullName evidence="4">Membrane protein involved in aromatic hydrocarbon degradation</fullName>
    </recommendedName>
</protein>
<evidence type="ECO:0000256" key="1">
    <source>
        <dbReference type="SAM" id="SignalP"/>
    </source>
</evidence>
<dbReference type="KEGG" id="fte:Fluta_1054"/>
<evidence type="ECO:0008006" key="4">
    <source>
        <dbReference type="Google" id="ProtNLM"/>
    </source>
</evidence>
<feature type="signal peptide" evidence="1">
    <location>
        <begin position="1"/>
        <end position="21"/>
    </location>
</feature>
<feature type="chain" id="PRO_5003278295" description="Membrane protein involved in aromatic hydrocarbon degradation" evidence="1">
    <location>
        <begin position="22"/>
        <end position="483"/>
    </location>
</feature>
<gene>
    <name evidence="2" type="ordered locus">Fluta_1054</name>
</gene>
<accession>F2I9Q6</accession>
<dbReference type="AlphaFoldDB" id="F2I9Q6"/>
<reference evidence="2 3" key="1">
    <citation type="journal article" date="2011" name="Stand. Genomic Sci.">
        <title>Complete genome sequence of the gliding freshwater bacterium Fluviicola taffensis type strain (RW262).</title>
        <authorList>
            <person name="Woyke T."/>
            <person name="Chertkov O."/>
            <person name="Lapidus A."/>
            <person name="Nolan M."/>
            <person name="Lucas S."/>
            <person name="Del Rio T.G."/>
            <person name="Tice H."/>
            <person name="Cheng J.F."/>
            <person name="Tapia R."/>
            <person name="Han C."/>
            <person name="Goodwin L."/>
            <person name="Pitluck S."/>
            <person name="Liolios K."/>
            <person name="Pagani I."/>
            <person name="Ivanova N."/>
            <person name="Huntemann M."/>
            <person name="Mavromatis K."/>
            <person name="Mikhailova N."/>
            <person name="Pati A."/>
            <person name="Chen A."/>
            <person name="Palaniappan K."/>
            <person name="Land M."/>
            <person name="Hauser L."/>
            <person name="Brambilla E.M."/>
            <person name="Rohde M."/>
            <person name="Mwirichia R."/>
            <person name="Sikorski J."/>
            <person name="Tindall B.J."/>
            <person name="Goker M."/>
            <person name="Bristow J."/>
            <person name="Eisen J.A."/>
            <person name="Markowitz V."/>
            <person name="Hugenholtz P."/>
            <person name="Klenk H.P."/>
            <person name="Kyrpides N.C."/>
        </authorList>
    </citation>
    <scope>NUCLEOTIDE SEQUENCE [LARGE SCALE GENOMIC DNA]</scope>
    <source>
        <strain evidence="3">DSM 16823 / RW262 / RW262</strain>
    </source>
</reference>
<dbReference type="Gene3D" id="2.40.160.60">
    <property type="entry name" value="Outer membrane protein transport protein (OMPP1/FadL/TodX)"/>
    <property type="match status" value="1"/>
</dbReference>
<dbReference type="HOGENOM" id="CLU_043114_0_0_10"/>
<keyword evidence="1" id="KW-0732">Signal</keyword>